<dbReference type="Pfam" id="PF03253">
    <property type="entry name" value="UT"/>
    <property type="match status" value="1"/>
</dbReference>
<dbReference type="EMBL" id="CDGG01000001">
    <property type="protein sequence ID" value="CEI83208.1"/>
    <property type="molecule type" value="Genomic_DNA"/>
</dbReference>
<feature type="transmembrane region" description="Helical" evidence="8">
    <location>
        <begin position="311"/>
        <end position="331"/>
    </location>
</feature>
<dbReference type="Proteomes" id="UP000040453">
    <property type="component" value="Unassembled WGS sequence"/>
</dbReference>
<keyword evidence="5 8" id="KW-1133">Transmembrane helix</keyword>
<evidence type="ECO:0000256" key="5">
    <source>
        <dbReference type="ARBA" id="ARBA00022989"/>
    </source>
</evidence>
<proteinExistence type="inferred from homology"/>
<protein>
    <submittedName>
        <fullName evidence="9">Urea transporter</fullName>
    </submittedName>
</protein>
<evidence type="ECO:0000256" key="2">
    <source>
        <dbReference type="ARBA" id="ARBA00005914"/>
    </source>
</evidence>
<evidence type="ECO:0000256" key="3">
    <source>
        <dbReference type="ARBA" id="ARBA00022475"/>
    </source>
</evidence>
<feature type="transmembrane region" description="Helical" evidence="8">
    <location>
        <begin position="229"/>
        <end position="247"/>
    </location>
</feature>
<feature type="transmembrane region" description="Helical" evidence="8">
    <location>
        <begin position="259"/>
        <end position="276"/>
    </location>
</feature>
<feature type="transmembrane region" description="Helical" evidence="8">
    <location>
        <begin position="206"/>
        <end position="224"/>
    </location>
</feature>
<reference evidence="9 10" key="1">
    <citation type="submission" date="2014-11" db="EMBL/GenBank/DDBJ databases">
        <authorList>
            <person name="Urmite Genomes Urmite Genomes"/>
        </authorList>
    </citation>
    <scope>NUCLEOTIDE SEQUENCE [LARGE SCALE GENOMIC DNA]</scope>
    <source>
        <strain evidence="9 10">Oc5</strain>
    </source>
</reference>
<feature type="transmembrane region" description="Helical" evidence="8">
    <location>
        <begin position="147"/>
        <end position="166"/>
    </location>
</feature>
<gene>
    <name evidence="9" type="ORF">BN997_03112</name>
</gene>
<evidence type="ECO:0000256" key="1">
    <source>
        <dbReference type="ARBA" id="ARBA00004651"/>
    </source>
</evidence>
<comment type="similarity">
    <text evidence="2">Belongs to the urea transporter family.</text>
</comment>
<dbReference type="InterPro" id="IPR029020">
    <property type="entry name" value="Ammonium/urea_transptr"/>
</dbReference>
<feature type="site" description="Important for channel permeability" evidence="7">
    <location>
        <position position="313"/>
    </location>
</feature>
<dbReference type="RefSeq" id="WP_052485033.1">
    <property type="nucleotide sequence ID" value="NZ_CDGG01000001.1"/>
</dbReference>
<accession>A0A0A1MJE2</accession>
<keyword evidence="6 8" id="KW-0472">Membrane</keyword>
<dbReference type="OrthoDB" id="279428at2"/>
<comment type="subcellular location">
    <subcellularLocation>
        <location evidence="1">Cell membrane</location>
        <topology evidence="1">Multi-pass membrane protein</topology>
    </subcellularLocation>
</comment>
<dbReference type="PANTHER" id="PTHR10464">
    <property type="entry name" value="UREA TRANSPORTER"/>
    <property type="match status" value="1"/>
</dbReference>
<dbReference type="GO" id="GO:0005886">
    <property type="term" value="C:plasma membrane"/>
    <property type="evidence" value="ECO:0007669"/>
    <property type="project" value="UniProtKB-SubCell"/>
</dbReference>
<sequence>MGKTSGISESSFRDVRKLASPAFGKVVKMERQISGKYYLISTLHSFSQVILLANWKTGLFIFLGILVVSWQFAVVSLLSVIIANVIGYVLTKNRSFIEDGLMGYNAVLSCLAILIFLDGPYLWLLAFAGTGLSALATVALNNYFVRIPVLTFPFIITSWLIFLFPYKLDLFIMSDQLIPQNLMHWEYIEGSGMDWITAFFKSISEIFLLDSVWAGALILAGILIAGIRVSASTIISAVAALAFAYILGAENDQMQLGLYGYNAILTAIAVGHTFNAKGAKGMFVYGLIGALLTVPISASLSILLIPYGLPVLTIPFVIITWLLLSASNSILKPGNRV</sequence>
<keyword evidence="4 8" id="KW-0812">Transmembrane</keyword>
<dbReference type="AlphaFoldDB" id="A0A0A1MJE2"/>
<dbReference type="PIRSF" id="PIRSF016502">
    <property type="entry name" value="Urea_transporter"/>
    <property type="match status" value="1"/>
</dbReference>
<evidence type="ECO:0000256" key="8">
    <source>
        <dbReference type="SAM" id="Phobius"/>
    </source>
</evidence>
<dbReference type="STRING" id="545501.BN997_03112"/>
<dbReference type="Gene3D" id="1.10.3430.10">
    <property type="entry name" value="Ammonium transporter AmtB like domains"/>
    <property type="match status" value="1"/>
</dbReference>
<keyword evidence="10" id="KW-1185">Reference proteome</keyword>
<feature type="transmembrane region" description="Helical" evidence="8">
    <location>
        <begin position="101"/>
        <end position="117"/>
    </location>
</feature>
<evidence type="ECO:0000313" key="9">
    <source>
        <dbReference type="EMBL" id="CEI83208.1"/>
    </source>
</evidence>
<keyword evidence="3" id="KW-1003">Cell membrane</keyword>
<dbReference type="GO" id="GO:0015204">
    <property type="term" value="F:urea transmembrane transporter activity"/>
    <property type="evidence" value="ECO:0007669"/>
    <property type="project" value="InterPro"/>
</dbReference>
<name>A0A0A1MJE2_9BACI</name>
<evidence type="ECO:0000256" key="7">
    <source>
        <dbReference type="PIRSR" id="PIRSR016502-1"/>
    </source>
</evidence>
<organism evidence="9 10">
    <name type="scientific">Oceanobacillus oncorhynchi</name>
    <dbReference type="NCBI Taxonomy" id="545501"/>
    <lineage>
        <taxon>Bacteria</taxon>
        <taxon>Bacillati</taxon>
        <taxon>Bacillota</taxon>
        <taxon>Bacilli</taxon>
        <taxon>Bacillales</taxon>
        <taxon>Bacillaceae</taxon>
        <taxon>Oceanobacillus</taxon>
    </lineage>
</organism>
<dbReference type="PANTHER" id="PTHR10464:SF4">
    <property type="entry name" value="UREA TRANSPORTER"/>
    <property type="match status" value="1"/>
</dbReference>
<evidence type="ECO:0000256" key="6">
    <source>
        <dbReference type="ARBA" id="ARBA00023136"/>
    </source>
</evidence>
<feature type="transmembrane region" description="Helical" evidence="8">
    <location>
        <begin position="61"/>
        <end position="89"/>
    </location>
</feature>
<evidence type="ECO:0000313" key="10">
    <source>
        <dbReference type="Proteomes" id="UP000040453"/>
    </source>
</evidence>
<evidence type="ECO:0000256" key="4">
    <source>
        <dbReference type="ARBA" id="ARBA00022692"/>
    </source>
</evidence>
<feature type="transmembrane region" description="Helical" evidence="8">
    <location>
        <begin position="123"/>
        <end position="140"/>
    </location>
</feature>
<dbReference type="InterPro" id="IPR004937">
    <property type="entry name" value="Urea_transporter"/>
</dbReference>
<feature type="transmembrane region" description="Helical" evidence="8">
    <location>
        <begin position="283"/>
        <end position="305"/>
    </location>
</feature>